<accession>A0A2P2CX72</accession>
<evidence type="ECO:0000259" key="1">
    <source>
        <dbReference type="Pfam" id="PF13649"/>
    </source>
</evidence>
<comment type="caution">
    <text evidence="2">The sequence shown here is derived from an EMBL/GenBank/DDBJ whole genome shotgun (WGS) entry which is preliminary data.</text>
</comment>
<proteinExistence type="predicted"/>
<keyword evidence="2" id="KW-0489">Methyltransferase</keyword>
<evidence type="ECO:0000313" key="2">
    <source>
        <dbReference type="EMBL" id="GBF37028.1"/>
    </source>
</evidence>
<dbReference type="InterPro" id="IPR041698">
    <property type="entry name" value="Methyltransf_25"/>
</dbReference>
<gene>
    <name evidence="2" type="ORF">LPTSP1_00060</name>
</gene>
<protein>
    <submittedName>
        <fullName evidence="2">Methyltransferase</fullName>
    </submittedName>
</protein>
<reference evidence="2 3" key="1">
    <citation type="submission" date="2018-02" db="EMBL/GenBank/DDBJ databases">
        <title>Novel Leptospira species isolated from soil and water in Japan.</title>
        <authorList>
            <person name="Nakao R."/>
            <person name="Masuzawa T."/>
        </authorList>
    </citation>
    <scope>NUCLEOTIDE SEQUENCE [LARGE SCALE GENOMIC DNA]</scope>
    <source>
        <strain evidence="2 3">E8</strain>
    </source>
</reference>
<organism evidence="2 3">
    <name type="scientific">Leptospira johnsonii</name>
    <dbReference type="NCBI Taxonomy" id="1917820"/>
    <lineage>
        <taxon>Bacteria</taxon>
        <taxon>Pseudomonadati</taxon>
        <taxon>Spirochaetota</taxon>
        <taxon>Spirochaetia</taxon>
        <taxon>Leptospirales</taxon>
        <taxon>Leptospiraceae</taxon>
        <taxon>Leptospira</taxon>
    </lineage>
</organism>
<keyword evidence="3" id="KW-1185">Reference proteome</keyword>
<dbReference type="RefSeq" id="WP_108926820.1">
    <property type="nucleotide sequence ID" value="NZ_BFAY01000001.1"/>
</dbReference>
<sequence>MIAEGSIIGVLRSNGSVTTVQVYGHTRYSLQIRLAKVPSFAVPFVADGFVIELDGKKIELGRCRMLPIESGASAPEYRVLLLDETIDVGDLIGKGRLTVYDTGLFNLQLILNQKEKVSHRFKEYSANLTFELNVYKQFFDDLDRKFRKEPGPVQDHLHQMILDREGIAFTEFFEDKVRELDEQTKNFSKDENEAHGFFFRRQVWDFILQSAFMLRTNLKPRGYAGDYEMMRMVYENQPFGKTIFSRLLHSYPLRIPAADAVRNRRKMISDEIRDEMYRHYDSEFRIMSVACGPAEEIGDAFEEVTEMENVHFTLLDQDMEALRMAMDNVERLEKEKGFSINVNYINDSVRSMLRIRNLAKEWGHFDFIYSMGLFDYLTPPVAKAVLARLFELLRPGGRLIVGNFHVRNPDKAFMEYWLDWVLYHRTEEEMLALTENLPAHYNRIFFEGTGCQMFMELRAPDR</sequence>
<dbReference type="Proteomes" id="UP000245076">
    <property type="component" value="Unassembled WGS sequence"/>
</dbReference>
<dbReference type="AlphaFoldDB" id="A0A2P2CX72"/>
<dbReference type="InterPro" id="IPR029063">
    <property type="entry name" value="SAM-dependent_MTases_sf"/>
</dbReference>
<evidence type="ECO:0000313" key="3">
    <source>
        <dbReference type="Proteomes" id="UP000245076"/>
    </source>
</evidence>
<dbReference type="GO" id="GO:0032259">
    <property type="term" value="P:methylation"/>
    <property type="evidence" value="ECO:0007669"/>
    <property type="project" value="UniProtKB-KW"/>
</dbReference>
<dbReference type="Gene3D" id="3.40.50.150">
    <property type="entry name" value="Vaccinia Virus protein VP39"/>
    <property type="match status" value="1"/>
</dbReference>
<dbReference type="EMBL" id="BFAY01000001">
    <property type="protein sequence ID" value="GBF37028.1"/>
    <property type="molecule type" value="Genomic_DNA"/>
</dbReference>
<feature type="domain" description="Methyltransferase" evidence="1">
    <location>
        <begin position="286"/>
        <end position="397"/>
    </location>
</feature>
<name>A0A2P2CX72_9LEPT</name>
<dbReference type="OrthoDB" id="428497at2"/>
<dbReference type="GO" id="GO:0008168">
    <property type="term" value="F:methyltransferase activity"/>
    <property type="evidence" value="ECO:0007669"/>
    <property type="project" value="UniProtKB-KW"/>
</dbReference>
<keyword evidence="2" id="KW-0808">Transferase</keyword>
<dbReference type="Pfam" id="PF13649">
    <property type="entry name" value="Methyltransf_25"/>
    <property type="match status" value="1"/>
</dbReference>
<dbReference type="SUPFAM" id="SSF53335">
    <property type="entry name" value="S-adenosyl-L-methionine-dependent methyltransferases"/>
    <property type="match status" value="1"/>
</dbReference>
<dbReference type="CDD" id="cd02440">
    <property type="entry name" value="AdoMet_MTases"/>
    <property type="match status" value="1"/>
</dbReference>